<dbReference type="Proteomes" id="UP000186601">
    <property type="component" value="Unassembled WGS sequence"/>
</dbReference>
<organism evidence="1 2">
    <name type="scientific">Hermanssonia centrifuga</name>
    <dbReference type="NCBI Taxonomy" id="98765"/>
    <lineage>
        <taxon>Eukaryota</taxon>
        <taxon>Fungi</taxon>
        <taxon>Dikarya</taxon>
        <taxon>Basidiomycota</taxon>
        <taxon>Agaricomycotina</taxon>
        <taxon>Agaricomycetes</taxon>
        <taxon>Polyporales</taxon>
        <taxon>Meruliaceae</taxon>
        <taxon>Hermanssonia</taxon>
    </lineage>
</organism>
<dbReference type="AlphaFoldDB" id="A0A2R6RLN3"/>
<dbReference type="EMBL" id="MLYV02000233">
    <property type="protein sequence ID" value="PSS30931.1"/>
    <property type="molecule type" value="Genomic_DNA"/>
</dbReference>
<reference evidence="1 2" key="1">
    <citation type="submission" date="2018-02" db="EMBL/GenBank/DDBJ databases">
        <title>Genome sequence of the basidiomycete white-rot fungus Phlebia centrifuga.</title>
        <authorList>
            <person name="Granchi Z."/>
            <person name="Peng M."/>
            <person name="de Vries R.P."/>
            <person name="Hilden K."/>
            <person name="Makela M.R."/>
            <person name="Grigoriev I."/>
            <person name="Riley R."/>
        </authorList>
    </citation>
    <scope>NUCLEOTIDE SEQUENCE [LARGE SCALE GENOMIC DNA]</scope>
    <source>
        <strain evidence="1 2">FBCC195</strain>
    </source>
</reference>
<evidence type="ECO:0000313" key="1">
    <source>
        <dbReference type="EMBL" id="PSS30931.1"/>
    </source>
</evidence>
<comment type="caution">
    <text evidence="1">The sequence shown here is derived from an EMBL/GenBank/DDBJ whole genome shotgun (WGS) entry which is preliminary data.</text>
</comment>
<sequence length="69" mass="7790">MNANVPSILEPLYKHLQTIFRELVPKSRGFSILVTEIRGSVVFSLSASIRFSTGRKSDLASLFQRHVQD</sequence>
<evidence type="ECO:0000313" key="2">
    <source>
        <dbReference type="Proteomes" id="UP000186601"/>
    </source>
</evidence>
<name>A0A2R6RLN3_9APHY</name>
<gene>
    <name evidence="1" type="ORF">PHLCEN_2v2556</name>
</gene>
<proteinExistence type="predicted"/>
<keyword evidence="2" id="KW-1185">Reference proteome</keyword>
<accession>A0A2R6RLN3</accession>
<protein>
    <submittedName>
        <fullName evidence="1">Uncharacterized protein</fullName>
    </submittedName>
</protein>